<keyword evidence="2" id="KW-1185">Reference proteome</keyword>
<dbReference type="RefSeq" id="WP_380854759.1">
    <property type="nucleotide sequence ID" value="NZ_JBHSKM010000012.1"/>
</dbReference>
<evidence type="ECO:0000313" key="2">
    <source>
        <dbReference type="Proteomes" id="UP001596263"/>
    </source>
</evidence>
<proteinExistence type="predicted"/>
<dbReference type="Proteomes" id="UP001596263">
    <property type="component" value="Unassembled WGS sequence"/>
</dbReference>
<dbReference type="EMBL" id="JBHSKM010000012">
    <property type="protein sequence ID" value="MFC5216178.1"/>
    <property type="molecule type" value="Genomic_DNA"/>
</dbReference>
<protein>
    <submittedName>
        <fullName evidence="1">Uncharacterized protein</fullName>
    </submittedName>
</protein>
<sequence>MPNILTLNLAQLSEAYAEAIEARRRYEALRAEDSFEANDEANEMSYYWPQVWELFERIGLSVDGEGVSA</sequence>
<comment type="caution">
    <text evidence="1">The sequence shown here is derived from an EMBL/GenBank/DDBJ whole genome shotgun (WGS) entry which is preliminary data.</text>
</comment>
<reference evidence="2" key="1">
    <citation type="journal article" date="2019" name="Int. J. Syst. Evol. Microbiol.">
        <title>The Global Catalogue of Microorganisms (GCM) 10K type strain sequencing project: providing services to taxonomists for standard genome sequencing and annotation.</title>
        <authorList>
            <consortium name="The Broad Institute Genomics Platform"/>
            <consortium name="The Broad Institute Genome Sequencing Center for Infectious Disease"/>
            <person name="Wu L."/>
            <person name="Ma J."/>
        </authorList>
    </citation>
    <scope>NUCLEOTIDE SEQUENCE [LARGE SCALE GENOMIC DNA]</scope>
    <source>
        <strain evidence="2">KCTC 42586</strain>
    </source>
</reference>
<gene>
    <name evidence="1" type="ORF">ACFPQ9_20255</name>
</gene>
<name>A0ABW0CLT2_STRCD</name>
<evidence type="ECO:0000313" key="1">
    <source>
        <dbReference type="EMBL" id="MFC5216178.1"/>
    </source>
</evidence>
<organism evidence="1 2">
    <name type="scientific">Streptomyces coerulescens</name>
    <dbReference type="NCBI Taxonomy" id="29304"/>
    <lineage>
        <taxon>Bacteria</taxon>
        <taxon>Bacillati</taxon>
        <taxon>Actinomycetota</taxon>
        <taxon>Actinomycetes</taxon>
        <taxon>Kitasatosporales</taxon>
        <taxon>Streptomycetaceae</taxon>
        <taxon>Streptomyces</taxon>
    </lineage>
</organism>
<accession>A0ABW0CLT2</accession>